<dbReference type="Pfam" id="PF12937">
    <property type="entry name" value="F-box-like"/>
    <property type="match status" value="1"/>
</dbReference>
<dbReference type="AlphaFoldDB" id="A0A139AV18"/>
<accession>A0A139AV18</accession>
<dbReference type="EMBL" id="KQ965735">
    <property type="protein sequence ID" value="KXS20586.1"/>
    <property type="molecule type" value="Genomic_DNA"/>
</dbReference>
<keyword evidence="3" id="KW-1185">Reference proteome</keyword>
<reference evidence="2 3" key="1">
    <citation type="journal article" date="2015" name="Genome Biol. Evol.">
        <title>Phylogenomic analyses indicate that early fungi evolved digesting cell walls of algal ancestors of land plants.</title>
        <authorList>
            <person name="Chang Y."/>
            <person name="Wang S."/>
            <person name="Sekimoto S."/>
            <person name="Aerts A.L."/>
            <person name="Choi C."/>
            <person name="Clum A."/>
            <person name="LaButti K.M."/>
            <person name="Lindquist E.A."/>
            <person name="Yee Ngan C."/>
            <person name="Ohm R.A."/>
            <person name="Salamov A.A."/>
            <person name="Grigoriev I.V."/>
            <person name="Spatafora J.W."/>
            <person name="Berbee M.L."/>
        </authorList>
    </citation>
    <scope>NUCLEOTIDE SEQUENCE [LARGE SCALE GENOMIC DNA]</scope>
    <source>
        <strain evidence="2 3">JEL478</strain>
    </source>
</reference>
<evidence type="ECO:0000259" key="1">
    <source>
        <dbReference type="PROSITE" id="PS50181"/>
    </source>
</evidence>
<dbReference type="PROSITE" id="PS50181">
    <property type="entry name" value="FBOX"/>
    <property type="match status" value="1"/>
</dbReference>
<evidence type="ECO:0000313" key="2">
    <source>
        <dbReference type="EMBL" id="KXS20586.1"/>
    </source>
</evidence>
<organism evidence="2 3">
    <name type="scientific">Gonapodya prolifera (strain JEL478)</name>
    <name type="common">Monoblepharis prolifera</name>
    <dbReference type="NCBI Taxonomy" id="1344416"/>
    <lineage>
        <taxon>Eukaryota</taxon>
        <taxon>Fungi</taxon>
        <taxon>Fungi incertae sedis</taxon>
        <taxon>Chytridiomycota</taxon>
        <taxon>Chytridiomycota incertae sedis</taxon>
        <taxon>Monoblepharidomycetes</taxon>
        <taxon>Monoblepharidales</taxon>
        <taxon>Gonapodyaceae</taxon>
        <taxon>Gonapodya</taxon>
    </lineage>
</organism>
<proteinExistence type="predicted"/>
<dbReference type="InterPro" id="IPR001810">
    <property type="entry name" value="F-box_dom"/>
</dbReference>
<feature type="domain" description="F-box" evidence="1">
    <location>
        <begin position="4"/>
        <end position="51"/>
    </location>
</feature>
<sequence>MRRSVNILHLPDESLFRVLSLMNCDREILSLCLSCKRMARFLDDLELWKVRAIRRGCPLDFKELPPDCVKETYATTFSPNVSVKDWRIAQLDGYHWTLQNDSTSPTGKAAALYWTDVFDCSATLKYVTPGAYAPLFHVNIASTTGRDDLAFAAWCAIEEEEGHSPVAFEMEEGTEQVPLPNSDGNTGPARSFSRLLALPHNTACLTAPSYFVLRRSELFPPPSRRWTILVPRADSSPMVTIPEVVCYPDGTRKRVRHATVHFRVCDEGGGERTGIRIAGVDLKRLDDRFVKRAAVRMHVERDKWWNTVPGPKSFRDRSAVDGYFVGVS</sequence>
<gene>
    <name evidence="2" type="ORF">M427DRAFT_378821</name>
</gene>
<name>A0A139AV18_GONPJ</name>
<protein>
    <recommendedName>
        <fullName evidence="1">F-box domain-containing protein</fullName>
    </recommendedName>
</protein>
<dbReference type="Proteomes" id="UP000070544">
    <property type="component" value="Unassembled WGS sequence"/>
</dbReference>
<evidence type="ECO:0000313" key="3">
    <source>
        <dbReference type="Proteomes" id="UP000070544"/>
    </source>
</evidence>